<sequence>MEAYTYLLINFLTIIICFIFSFHKKIKFNRHFGAFILGALIVAVPFIAWDVWFTAHGVWWFNDRYLLGIRIFGLPIEEILFFICIPFSCVFTYYCLTKFYDLSWRASSISLFSIIAIALCLIMGIASWGMIYPTVTFFMTAATFLYLCFVAKVKWMGEASTVYAVLLIGFFLVNGVLTGTGLEEAVVNYNPKDFWGIRVLTVPFEDAIYGFSMFLWNIYLFTLFKKDADEHCELPKDLPLKEITSNRS</sequence>
<comment type="subcellular location">
    <subcellularLocation>
        <location evidence="1">Membrane</location>
        <topology evidence="1">Multi-pass membrane protein</topology>
    </subcellularLocation>
</comment>
<feature type="domain" description="Lycopene cyclase" evidence="9">
    <location>
        <begin position="4"/>
        <end position="96"/>
    </location>
</feature>
<evidence type="ECO:0000313" key="10">
    <source>
        <dbReference type="EMBL" id="KGE16015.1"/>
    </source>
</evidence>
<evidence type="ECO:0000313" key="11">
    <source>
        <dbReference type="Proteomes" id="UP000031802"/>
    </source>
</evidence>
<dbReference type="OrthoDB" id="5195186at2"/>
<organism evidence="10 11">
    <name type="scientific">Sphingobacterium deserti</name>
    <dbReference type="NCBI Taxonomy" id="1229276"/>
    <lineage>
        <taxon>Bacteria</taxon>
        <taxon>Pseudomonadati</taxon>
        <taxon>Bacteroidota</taxon>
        <taxon>Sphingobacteriia</taxon>
        <taxon>Sphingobacteriales</taxon>
        <taxon>Sphingobacteriaceae</taxon>
        <taxon>Sphingobacterium</taxon>
    </lineage>
</organism>
<evidence type="ECO:0000256" key="1">
    <source>
        <dbReference type="ARBA" id="ARBA00004141"/>
    </source>
</evidence>
<dbReference type="GO" id="GO:0016872">
    <property type="term" value="F:intramolecular lyase activity"/>
    <property type="evidence" value="ECO:0007669"/>
    <property type="project" value="InterPro"/>
</dbReference>
<keyword evidence="4" id="KW-0125">Carotenoid biosynthesis</keyword>
<dbReference type="GO" id="GO:0016020">
    <property type="term" value="C:membrane"/>
    <property type="evidence" value="ECO:0007669"/>
    <property type="project" value="UniProtKB-SubCell"/>
</dbReference>
<comment type="caution">
    <text evidence="10">The sequence shown here is derived from an EMBL/GenBank/DDBJ whole genome shotgun (WGS) entry which is preliminary data.</text>
</comment>
<evidence type="ECO:0000256" key="8">
    <source>
        <dbReference type="SAM" id="Phobius"/>
    </source>
</evidence>
<evidence type="ECO:0000256" key="3">
    <source>
        <dbReference type="ARBA" id="ARBA00022692"/>
    </source>
</evidence>
<dbReference type="STRING" id="1229276.DI53_0130"/>
<feature type="transmembrane region" description="Helical" evidence="8">
    <location>
        <begin position="162"/>
        <end position="182"/>
    </location>
</feature>
<evidence type="ECO:0000256" key="6">
    <source>
        <dbReference type="ARBA" id="ARBA00023136"/>
    </source>
</evidence>
<keyword evidence="6 8" id="KW-0472">Membrane</keyword>
<dbReference type="EMBL" id="JJMU01000002">
    <property type="protein sequence ID" value="KGE16015.1"/>
    <property type="molecule type" value="Genomic_DNA"/>
</dbReference>
<feature type="domain" description="Lycopene cyclase" evidence="9">
    <location>
        <begin position="130"/>
        <end position="224"/>
    </location>
</feature>
<keyword evidence="5 8" id="KW-1133">Transmembrane helix</keyword>
<feature type="transmembrane region" description="Helical" evidence="8">
    <location>
        <begin position="34"/>
        <end position="59"/>
    </location>
</feature>
<feature type="transmembrane region" description="Helical" evidence="8">
    <location>
        <begin position="6"/>
        <end position="22"/>
    </location>
</feature>
<dbReference type="eggNOG" id="ENOG502ZZTD">
    <property type="taxonomic scope" value="Bacteria"/>
</dbReference>
<dbReference type="AlphaFoldDB" id="A0A0B8TCB9"/>
<evidence type="ECO:0000259" key="9">
    <source>
        <dbReference type="Pfam" id="PF18916"/>
    </source>
</evidence>
<proteinExistence type="predicted"/>
<reference evidence="10 11" key="2">
    <citation type="journal article" date="2015" name="PLoS ONE">
        <title>Whole-Genome Optical Mapping and Finished Genome Sequence of Sphingobacterium deserti sp. nov., a New Species Isolated from the Western Desert of China.</title>
        <authorList>
            <person name="Teng C."/>
            <person name="Zhou Z."/>
            <person name="Molnar I."/>
            <person name="Li X."/>
            <person name="Tang R."/>
            <person name="Chen M."/>
            <person name="Wang L."/>
            <person name="Su S."/>
            <person name="Zhang W."/>
            <person name="Lin M."/>
        </authorList>
    </citation>
    <scope>NUCLEOTIDE SEQUENCE [LARGE SCALE GENOMIC DNA]</scope>
    <source>
        <strain evidence="11">ACCC05744</strain>
    </source>
</reference>
<evidence type="ECO:0000256" key="4">
    <source>
        <dbReference type="ARBA" id="ARBA00022746"/>
    </source>
</evidence>
<dbReference type="RefSeq" id="WP_037494233.1">
    <property type="nucleotide sequence ID" value="NZ_JJMU01000002.1"/>
</dbReference>
<evidence type="ECO:0000256" key="7">
    <source>
        <dbReference type="ARBA" id="ARBA00023235"/>
    </source>
</evidence>
<reference evidence="11" key="1">
    <citation type="submission" date="2014-04" db="EMBL/GenBank/DDBJ databases">
        <title>Whole-Genome optical mapping and complete genome sequence of Sphingobacterium deserti sp. nov., a new spaces isolated from desert in the west of China.</title>
        <authorList>
            <person name="Teng C."/>
            <person name="Zhou Z."/>
            <person name="Li X."/>
            <person name="Chen M."/>
            <person name="Lin M."/>
            <person name="Wang L."/>
            <person name="Su S."/>
            <person name="Zhang C."/>
            <person name="Zhang W."/>
        </authorList>
    </citation>
    <scope>NUCLEOTIDE SEQUENCE [LARGE SCALE GENOMIC DNA]</scope>
    <source>
        <strain evidence="11">ACCC05744</strain>
    </source>
</reference>
<gene>
    <name evidence="10" type="ORF">DI53_0130</name>
</gene>
<feature type="transmembrane region" description="Helical" evidence="8">
    <location>
        <begin position="108"/>
        <end position="125"/>
    </location>
</feature>
<dbReference type="PATRIC" id="fig|1229276.3.peg.136"/>
<evidence type="ECO:0000256" key="5">
    <source>
        <dbReference type="ARBA" id="ARBA00022989"/>
    </source>
</evidence>
<protein>
    <submittedName>
        <fullName evidence="10">Lycopene cyclase domain-containing protein</fullName>
    </submittedName>
</protein>
<feature type="transmembrane region" description="Helical" evidence="8">
    <location>
        <begin position="131"/>
        <end position="150"/>
    </location>
</feature>
<accession>A0A0B8TCB9</accession>
<feature type="transmembrane region" description="Helical" evidence="8">
    <location>
        <begin position="79"/>
        <end position="96"/>
    </location>
</feature>
<feature type="transmembrane region" description="Helical" evidence="8">
    <location>
        <begin position="207"/>
        <end position="224"/>
    </location>
</feature>
<evidence type="ECO:0000256" key="2">
    <source>
        <dbReference type="ARBA" id="ARBA00004829"/>
    </source>
</evidence>
<dbReference type="GO" id="GO:0045436">
    <property type="term" value="F:lycopene beta cyclase activity"/>
    <property type="evidence" value="ECO:0007669"/>
    <property type="project" value="UniProtKB-ARBA"/>
</dbReference>
<comment type="pathway">
    <text evidence="2">Carotenoid biosynthesis.</text>
</comment>
<dbReference type="InterPro" id="IPR017825">
    <property type="entry name" value="Lycopene_cyclase_dom"/>
</dbReference>
<dbReference type="NCBIfam" id="TIGR03462">
    <property type="entry name" value="CarR_dom_SF"/>
    <property type="match status" value="1"/>
</dbReference>
<name>A0A0B8TCB9_9SPHI</name>
<dbReference type="Pfam" id="PF18916">
    <property type="entry name" value="Lycopene_cyc"/>
    <property type="match status" value="2"/>
</dbReference>
<dbReference type="Proteomes" id="UP000031802">
    <property type="component" value="Unassembled WGS sequence"/>
</dbReference>
<keyword evidence="7" id="KW-0413">Isomerase</keyword>
<keyword evidence="11" id="KW-1185">Reference proteome</keyword>
<dbReference type="GO" id="GO:0016117">
    <property type="term" value="P:carotenoid biosynthetic process"/>
    <property type="evidence" value="ECO:0007669"/>
    <property type="project" value="UniProtKB-KW"/>
</dbReference>
<keyword evidence="3 8" id="KW-0812">Transmembrane</keyword>